<keyword evidence="1" id="KW-0812">Transmembrane</keyword>
<dbReference type="AlphaFoldDB" id="A0A7J4IRK3"/>
<keyword evidence="1" id="KW-0472">Membrane</keyword>
<reference evidence="3" key="3">
    <citation type="submission" date="2021-05" db="EMBL/GenBank/DDBJ databases">
        <title>Protein family content uncovers lineage relationships and bacterial pathway maintenance mechanisms in DPANN archaea.</title>
        <authorList>
            <person name="Castelle C.J."/>
            <person name="Meheust R."/>
            <person name="Jaffe A.L."/>
            <person name="Seitz K."/>
            <person name="Gong X."/>
            <person name="Baker B.J."/>
            <person name="Banfield J.F."/>
        </authorList>
    </citation>
    <scope>NUCLEOTIDE SEQUENCE</scope>
    <source>
        <strain evidence="3">RIFCSPHIGHO2_01_FULL_GW2011_AR10_43_9</strain>
    </source>
</reference>
<reference evidence="2" key="1">
    <citation type="journal article" date="2020" name="bioRxiv">
        <title>A rank-normalized archaeal taxonomy based on genome phylogeny resolves widespread incomplete and uneven classifications.</title>
        <authorList>
            <person name="Rinke C."/>
            <person name="Chuvochina M."/>
            <person name="Mussig A.J."/>
            <person name="Chaumeil P.-A."/>
            <person name="Waite D.W."/>
            <person name="Whitman W.B."/>
            <person name="Parks D.H."/>
            <person name="Hugenholtz P."/>
        </authorList>
    </citation>
    <scope>NUCLEOTIDE SEQUENCE</scope>
    <source>
        <strain evidence="2">UBA10011</strain>
    </source>
</reference>
<proteinExistence type="predicted"/>
<dbReference type="EMBL" id="DUFG01000011">
    <property type="protein sequence ID" value="HIH08062.1"/>
    <property type="molecule type" value="Genomic_DNA"/>
</dbReference>
<name>A0A7J4IRK3_9ARCH</name>
<comment type="caution">
    <text evidence="2">The sequence shown here is derived from an EMBL/GenBank/DDBJ whole genome shotgun (WGS) entry which is preliminary data.</text>
</comment>
<gene>
    <name evidence="2" type="ORF">HA237_01690</name>
    <name evidence="3" type="ORF">J4224_03695</name>
</gene>
<keyword evidence="1" id="KW-1133">Transmembrane helix</keyword>
<organism evidence="2 4">
    <name type="scientific">Candidatus Iainarchaeum sp</name>
    <dbReference type="NCBI Taxonomy" id="3101447"/>
    <lineage>
        <taxon>Archaea</taxon>
        <taxon>Candidatus Iainarchaeota</taxon>
        <taxon>Candidatus Iainarchaeia</taxon>
        <taxon>Candidatus Iainarchaeales</taxon>
        <taxon>Candidatus Iainarchaeaceae</taxon>
        <taxon>Candidatus Iainarchaeum</taxon>
    </lineage>
</organism>
<evidence type="ECO:0000313" key="3">
    <source>
        <dbReference type="EMBL" id="MBS3059496.1"/>
    </source>
</evidence>
<dbReference type="Proteomes" id="UP000683213">
    <property type="component" value="Unassembled WGS sequence"/>
</dbReference>
<protein>
    <submittedName>
        <fullName evidence="2">Uncharacterized protein</fullName>
    </submittedName>
</protein>
<evidence type="ECO:0000313" key="2">
    <source>
        <dbReference type="EMBL" id="HIH08062.1"/>
    </source>
</evidence>
<sequence length="222" mass="24345">MLGFILSKMNLLILVVSIFAIVAFFTFGLIDIVKVKEAQLLLDRVLTKASSVASSPAYCFSDSHTFPRSLDVSGQEFYYVMKISVTQFEKELPSGPETISKVIFSVFPRRDLVKSINDPSYIPKAIAAKSFETKAEVTLFSQDYLGDEYGGIGTLRELATDTGESVYIDPQARVPMDSIQLVKEIKRGQSSLYIFPCSVGPTCNAIKSSVGESVYPGVGFTC</sequence>
<dbReference type="Proteomes" id="UP000577419">
    <property type="component" value="Unassembled WGS sequence"/>
</dbReference>
<accession>A0A7J4IRK3</accession>
<dbReference type="EMBL" id="JAGVWF010000050">
    <property type="protein sequence ID" value="MBS3059496.1"/>
    <property type="molecule type" value="Genomic_DNA"/>
</dbReference>
<evidence type="ECO:0000256" key="1">
    <source>
        <dbReference type="SAM" id="Phobius"/>
    </source>
</evidence>
<evidence type="ECO:0000313" key="4">
    <source>
        <dbReference type="Proteomes" id="UP000577419"/>
    </source>
</evidence>
<feature type="transmembrane region" description="Helical" evidence="1">
    <location>
        <begin position="12"/>
        <end position="33"/>
    </location>
</feature>
<reference evidence="3" key="2">
    <citation type="submission" date="2021-03" db="EMBL/GenBank/DDBJ databases">
        <authorList>
            <person name="Jaffe A."/>
        </authorList>
    </citation>
    <scope>NUCLEOTIDE SEQUENCE</scope>
    <source>
        <strain evidence="3">RIFCSPHIGHO2_01_FULL_GW2011_AR10_43_9</strain>
    </source>
</reference>